<dbReference type="InterPro" id="IPR053772">
    <property type="entry name" value="At1g61320/At1g61330-like"/>
</dbReference>
<dbReference type="InterPro" id="IPR036047">
    <property type="entry name" value="F-box-like_dom_sf"/>
</dbReference>
<dbReference type="Pfam" id="PF00646">
    <property type="entry name" value="F-box"/>
    <property type="match status" value="1"/>
</dbReference>
<dbReference type="PANTHER" id="PTHR34145:SF48">
    <property type="entry name" value="OS01G0553400 PROTEIN"/>
    <property type="match status" value="1"/>
</dbReference>
<gene>
    <name evidence="2" type="ORF">PVAP13_7KG344280</name>
</gene>
<evidence type="ECO:0000313" key="3">
    <source>
        <dbReference type="Proteomes" id="UP000823388"/>
    </source>
</evidence>
<evidence type="ECO:0000313" key="2">
    <source>
        <dbReference type="EMBL" id="KAG2574498.1"/>
    </source>
</evidence>
<organism evidence="2 3">
    <name type="scientific">Panicum virgatum</name>
    <name type="common">Blackwell switchgrass</name>
    <dbReference type="NCBI Taxonomy" id="38727"/>
    <lineage>
        <taxon>Eukaryota</taxon>
        <taxon>Viridiplantae</taxon>
        <taxon>Streptophyta</taxon>
        <taxon>Embryophyta</taxon>
        <taxon>Tracheophyta</taxon>
        <taxon>Spermatophyta</taxon>
        <taxon>Magnoliopsida</taxon>
        <taxon>Liliopsida</taxon>
        <taxon>Poales</taxon>
        <taxon>Poaceae</taxon>
        <taxon>PACMAD clade</taxon>
        <taxon>Panicoideae</taxon>
        <taxon>Panicodae</taxon>
        <taxon>Paniceae</taxon>
        <taxon>Panicinae</taxon>
        <taxon>Panicum</taxon>
        <taxon>Panicum sect. Hiantes</taxon>
    </lineage>
</organism>
<dbReference type="EMBL" id="CM029049">
    <property type="protein sequence ID" value="KAG2574498.1"/>
    <property type="molecule type" value="Genomic_DNA"/>
</dbReference>
<keyword evidence="3" id="KW-1185">Reference proteome</keyword>
<name>A0A8T0QLU3_PANVG</name>
<proteinExistence type="predicted"/>
<dbReference type="AlphaFoldDB" id="A0A8T0QLU3"/>
<dbReference type="PANTHER" id="PTHR34145">
    <property type="entry name" value="OS02G0105600 PROTEIN"/>
    <property type="match status" value="1"/>
</dbReference>
<dbReference type="Proteomes" id="UP000823388">
    <property type="component" value="Chromosome 7K"/>
</dbReference>
<dbReference type="SUPFAM" id="SSF81383">
    <property type="entry name" value="F-box domain"/>
    <property type="match status" value="1"/>
</dbReference>
<feature type="domain" description="F-box" evidence="1">
    <location>
        <begin position="20"/>
        <end position="54"/>
    </location>
</feature>
<dbReference type="InterPro" id="IPR001810">
    <property type="entry name" value="F-box_dom"/>
</dbReference>
<comment type="caution">
    <text evidence="2">The sequence shown here is derived from an EMBL/GenBank/DDBJ whole genome shotgun (WGS) entry which is preliminary data.</text>
</comment>
<protein>
    <recommendedName>
        <fullName evidence="1">F-box domain-containing protein</fullName>
    </recommendedName>
</protein>
<evidence type="ECO:0000259" key="1">
    <source>
        <dbReference type="Pfam" id="PF00646"/>
    </source>
</evidence>
<accession>A0A8T0QLU3</accession>
<reference evidence="2 3" key="1">
    <citation type="submission" date="2020-05" db="EMBL/GenBank/DDBJ databases">
        <title>WGS assembly of Panicum virgatum.</title>
        <authorList>
            <person name="Lovell J.T."/>
            <person name="Jenkins J."/>
            <person name="Shu S."/>
            <person name="Juenger T.E."/>
            <person name="Schmutz J."/>
        </authorList>
    </citation>
    <scope>NUCLEOTIDE SEQUENCE [LARGE SCALE GENOMIC DNA]</scope>
    <source>
        <strain evidence="3">cv. AP13</strain>
    </source>
</reference>
<sequence>MLYMADGSKKKVGPKALRLHHLHPDILQDILSRLEFKEAARMNILSSNWRRLWRCYQNLVFTRETMFSSGSNAIINRRRFIINVNSVLRHLSSTTVKKFMVRFKLRKPHSHHVDR</sequence>